<dbReference type="Gene3D" id="3.40.50.720">
    <property type="entry name" value="NAD(P)-binding Rossmann-like Domain"/>
    <property type="match status" value="1"/>
</dbReference>
<evidence type="ECO:0000256" key="1">
    <source>
        <dbReference type="ARBA" id="ARBA00022857"/>
    </source>
</evidence>
<accession>A0A1C4ZW40</accession>
<dbReference type="PANTHER" id="PTHR48106">
    <property type="entry name" value="QUINONE OXIDOREDUCTASE PIG3-RELATED"/>
    <property type="match status" value="1"/>
</dbReference>
<proteinExistence type="predicted"/>
<dbReference type="EMBL" id="FMCV01000021">
    <property type="protein sequence ID" value="SCF37178.1"/>
    <property type="molecule type" value="Genomic_DNA"/>
</dbReference>
<evidence type="ECO:0000259" key="3">
    <source>
        <dbReference type="SMART" id="SM00829"/>
    </source>
</evidence>
<dbReference type="SUPFAM" id="SSF51735">
    <property type="entry name" value="NAD(P)-binding Rossmann-fold domains"/>
    <property type="match status" value="1"/>
</dbReference>
<dbReference type="InterPro" id="IPR011032">
    <property type="entry name" value="GroES-like_sf"/>
</dbReference>
<dbReference type="Pfam" id="PF08240">
    <property type="entry name" value="ADH_N"/>
    <property type="match status" value="1"/>
</dbReference>
<dbReference type="CDD" id="cd05289">
    <property type="entry name" value="MDR_like_2"/>
    <property type="match status" value="1"/>
</dbReference>
<dbReference type="AlphaFoldDB" id="A0A1C4ZW40"/>
<evidence type="ECO:0000313" key="4">
    <source>
        <dbReference type="EMBL" id="SCF37178.1"/>
    </source>
</evidence>
<dbReference type="RefSeq" id="WP_091049082.1">
    <property type="nucleotide sequence ID" value="NZ_FMCV01000021.1"/>
</dbReference>
<keyword evidence="1" id="KW-0521">NADP</keyword>
<dbReference type="SUPFAM" id="SSF50129">
    <property type="entry name" value="GroES-like"/>
    <property type="match status" value="1"/>
</dbReference>
<dbReference type="InterPro" id="IPR036291">
    <property type="entry name" value="NAD(P)-bd_dom_sf"/>
</dbReference>
<dbReference type="InterPro" id="IPR020843">
    <property type="entry name" value="ER"/>
</dbReference>
<organism evidence="4 5">
    <name type="scientific">Micromonospora marina</name>
    <dbReference type="NCBI Taxonomy" id="307120"/>
    <lineage>
        <taxon>Bacteria</taxon>
        <taxon>Bacillati</taxon>
        <taxon>Actinomycetota</taxon>
        <taxon>Actinomycetes</taxon>
        <taxon>Micromonosporales</taxon>
        <taxon>Micromonosporaceae</taxon>
        <taxon>Micromonospora</taxon>
    </lineage>
</organism>
<keyword evidence="5" id="KW-1185">Reference proteome</keyword>
<dbReference type="SMART" id="SM00829">
    <property type="entry name" value="PKS_ER"/>
    <property type="match status" value="1"/>
</dbReference>
<evidence type="ECO:0000313" key="5">
    <source>
        <dbReference type="Proteomes" id="UP000198551"/>
    </source>
</evidence>
<dbReference type="Gene3D" id="3.90.180.10">
    <property type="entry name" value="Medium-chain alcohol dehydrogenases, catalytic domain"/>
    <property type="match status" value="1"/>
</dbReference>
<keyword evidence="2" id="KW-0560">Oxidoreductase</keyword>
<name>A0A1C4ZW40_9ACTN</name>
<protein>
    <submittedName>
        <fullName evidence="4">Enoyl reductase</fullName>
    </submittedName>
</protein>
<feature type="domain" description="Enoyl reductase (ER)" evidence="3">
    <location>
        <begin position="11"/>
        <end position="301"/>
    </location>
</feature>
<dbReference type="Proteomes" id="UP000198551">
    <property type="component" value="Unassembled WGS sequence"/>
</dbReference>
<dbReference type="Pfam" id="PF13602">
    <property type="entry name" value="ADH_zinc_N_2"/>
    <property type="match status" value="1"/>
</dbReference>
<gene>
    <name evidence="4" type="ORF">GA0070215_12129</name>
</gene>
<dbReference type="InterPro" id="IPR013154">
    <property type="entry name" value="ADH-like_N"/>
</dbReference>
<sequence>MAKIVVFNEYGGPEVLHLVEVPDPVAGPGQVRIRVKAAGVQPFDCATRRGDFAAYNPLTFPVRLGNEVAGVVDQVGEGVSSFVDGDEVIAFLTMEGYADAVVVPINQVGHKPAKMSWAEAGVLTASGQTAYTALDELRVGSGDTLLIHAAAGGVGSFAVQLAQARGARVIGTASERNHDYLRSLGATPVTYGPGLADRVREVAPEGVDAALDAIGGEALDVSLELLGSTERIVTIADWARSAQLGIRRVGTERSVQKLDDLTRLYTEGKLVVEVASTVPLGQAAEAHRQVETGHVRGKVALVVD</sequence>
<reference evidence="5" key="1">
    <citation type="submission" date="2016-06" db="EMBL/GenBank/DDBJ databases">
        <authorList>
            <person name="Varghese N."/>
        </authorList>
    </citation>
    <scope>NUCLEOTIDE SEQUENCE [LARGE SCALE GENOMIC DNA]</scope>
    <source>
        <strain evidence="5">DSM 45555</strain>
    </source>
</reference>
<evidence type="ECO:0000256" key="2">
    <source>
        <dbReference type="ARBA" id="ARBA00023002"/>
    </source>
</evidence>
<dbReference type="GO" id="GO:0016651">
    <property type="term" value="F:oxidoreductase activity, acting on NAD(P)H"/>
    <property type="evidence" value="ECO:0007669"/>
    <property type="project" value="TreeGrafter"/>
</dbReference>
<dbReference type="GO" id="GO:0070402">
    <property type="term" value="F:NADPH binding"/>
    <property type="evidence" value="ECO:0007669"/>
    <property type="project" value="TreeGrafter"/>
</dbReference>